<dbReference type="AlphaFoldDB" id="D6GVF3"/>
<proteinExistence type="predicted"/>
<evidence type="ECO:0000313" key="2">
    <source>
        <dbReference type="Proteomes" id="UP000009376"/>
    </source>
</evidence>
<sequence>MKKEQFLESLLSKGEKLDNFNGYLDNMNFAFSYAYIKVDPVKEENTGEYLFFKNSDLVTYKRVHAYVLNNEEGTFLYLFKNSAPGRIKYVSNGDDTDLFSHRLIEDLVYSINKCEKNNIGYKGKHLNFFKLYLKGKGSKYDIYDDREYILNNIRKNPEGDTVCWHIYPKSNEDTITLNILEHVSPVNKFLVNSELRNEMEENVHFVPIEKNNKDWKKYIPS</sequence>
<protein>
    <submittedName>
        <fullName evidence="1">Uncharacterized protein</fullName>
    </submittedName>
</protein>
<dbReference type="Proteomes" id="UP000009376">
    <property type="component" value="Unassembled WGS sequence"/>
</dbReference>
<name>D6GVF3_PARA5</name>
<accession>D6GVF3</accession>
<dbReference type="EMBL" id="GG745553">
    <property type="protein sequence ID" value="EFD92791.1"/>
    <property type="molecule type" value="Genomic_DNA"/>
</dbReference>
<gene>
    <name evidence="1" type="ORF">BJBARM5_0465</name>
</gene>
<evidence type="ECO:0000313" key="1">
    <source>
        <dbReference type="EMBL" id="EFD92791.1"/>
    </source>
</evidence>
<organism evidence="1 2">
    <name type="scientific">Candidatus Parvarchaeum acidophilus ARMAN-5</name>
    <dbReference type="NCBI Taxonomy" id="662762"/>
    <lineage>
        <taxon>Archaea</taxon>
        <taxon>Candidatus Parvarchaeota</taxon>
        <taxon>Candidatus Parvarchaeum</taxon>
    </lineage>
</organism>
<reference evidence="1 2" key="1">
    <citation type="journal article" date="2010" name="Proc. Natl. Acad. Sci. U.S.A.">
        <title>Enigmatic, ultrasmall, uncultivated Archaea.</title>
        <authorList>
            <person name="Baker B.J."/>
            <person name="Comolli L.R."/>
            <person name="Dick G.J."/>
            <person name="Hauser L.J."/>
            <person name="Hyatt D."/>
            <person name="Dill B.D."/>
            <person name="Land M.L."/>
            <person name="Verberkmoes N.C."/>
            <person name="Hettich R.L."/>
            <person name="Banfield J.F."/>
        </authorList>
    </citation>
    <scope>NUCLEOTIDE SEQUENCE [LARGE SCALE GENOMIC DNA]</scope>
</reference>